<dbReference type="SUPFAM" id="SSF103473">
    <property type="entry name" value="MFS general substrate transporter"/>
    <property type="match status" value="1"/>
</dbReference>
<dbReference type="GO" id="GO:0005886">
    <property type="term" value="C:plasma membrane"/>
    <property type="evidence" value="ECO:0007669"/>
    <property type="project" value="TreeGrafter"/>
</dbReference>
<name>A0AAJ0FB33_9PEZI</name>
<keyword evidence="2 6" id="KW-0812">Transmembrane</keyword>
<evidence type="ECO:0000256" key="1">
    <source>
        <dbReference type="ARBA" id="ARBA00004141"/>
    </source>
</evidence>
<evidence type="ECO:0000313" key="9">
    <source>
        <dbReference type="Proteomes" id="UP001239445"/>
    </source>
</evidence>
<dbReference type="Proteomes" id="UP001239445">
    <property type="component" value="Unassembled WGS sequence"/>
</dbReference>
<dbReference type="PANTHER" id="PTHR23502">
    <property type="entry name" value="MAJOR FACILITATOR SUPERFAMILY"/>
    <property type="match status" value="1"/>
</dbReference>
<feature type="transmembrane region" description="Helical" evidence="6">
    <location>
        <begin position="131"/>
        <end position="148"/>
    </location>
</feature>
<feature type="domain" description="Major facilitator superfamily (MFS) profile" evidence="7">
    <location>
        <begin position="92"/>
        <end position="535"/>
    </location>
</feature>
<dbReference type="PROSITE" id="PS50850">
    <property type="entry name" value="MFS"/>
    <property type="match status" value="1"/>
</dbReference>
<evidence type="ECO:0000256" key="3">
    <source>
        <dbReference type="ARBA" id="ARBA00022989"/>
    </source>
</evidence>
<feature type="transmembrane region" description="Helical" evidence="6">
    <location>
        <begin position="222"/>
        <end position="244"/>
    </location>
</feature>
<evidence type="ECO:0000259" key="7">
    <source>
        <dbReference type="PROSITE" id="PS50850"/>
    </source>
</evidence>
<gene>
    <name evidence="8" type="ORF">QBC47DRAFT_320350</name>
</gene>
<feature type="compositionally biased region" description="Polar residues" evidence="5">
    <location>
        <begin position="23"/>
        <end position="39"/>
    </location>
</feature>
<dbReference type="AlphaFoldDB" id="A0AAJ0FB33"/>
<feature type="transmembrane region" description="Helical" evidence="6">
    <location>
        <begin position="472"/>
        <end position="492"/>
    </location>
</feature>
<evidence type="ECO:0000313" key="8">
    <source>
        <dbReference type="EMBL" id="KAK1756958.1"/>
    </source>
</evidence>
<feature type="region of interest" description="Disordered" evidence="5">
    <location>
        <begin position="1"/>
        <end position="59"/>
    </location>
</feature>
<feature type="transmembrane region" description="Helical" evidence="6">
    <location>
        <begin position="374"/>
        <end position="393"/>
    </location>
</feature>
<feature type="transmembrane region" description="Helical" evidence="6">
    <location>
        <begin position="90"/>
        <end position="111"/>
    </location>
</feature>
<feature type="transmembrane region" description="Helical" evidence="6">
    <location>
        <begin position="334"/>
        <end position="354"/>
    </location>
</feature>
<organism evidence="8 9">
    <name type="scientific">Echria macrotheca</name>
    <dbReference type="NCBI Taxonomy" id="438768"/>
    <lineage>
        <taxon>Eukaryota</taxon>
        <taxon>Fungi</taxon>
        <taxon>Dikarya</taxon>
        <taxon>Ascomycota</taxon>
        <taxon>Pezizomycotina</taxon>
        <taxon>Sordariomycetes</taxon>
        <taxon>Sordariomycetidae</taxon>
        <taxon>Sordariales</taxon>
        <taxon>Schizotheciaceae</taxon>
        <taxon>Echria</taxon>
    </lineage>
</organism>
<comment type="caution">
    <text evidence="8">The sequence shown here is derived from an EMBL/GenBank/DDBJ whole genome shotgun (WGS) entry which is preliminary data.</text>
</comment>
<feature type="transmembrane region" description="Helical" evidence="6">
    <location>
        <begin position="264"/>
        <end position="284"/>
    </location>
</feature>
<dbReference type="EMBL" id="MU839831">
    <property type="protein sequence ID" value="KAK1756958.1"/>
    <property type="molecule type" value="Genomic_DNA"/>
</dbReference>
<evidence type="ECO:0000256" key="4">
    <source>
        <dbReference type="ARBA" id="ARBA00023136"/>
    </source>
</evidence>
<evidence type="ECO:0000256" key="2">
    <source>
        <dbReference type="ARBA" id="ARBA00022692"/>
    </source>
</evidence>
<evidence type="ECO:0000256" key="5">
    <source>
        <dbReference type="SAM" id="MobiDB-lite"/>
    </source>
</evidence>
<reference evidence="8" key="1">
    <citation type="submission" date="2023-06" db="EMBL/GenBank/DDBJ databases">
        <title>Genome-scale phylogeny and comparative genomics of the fungal order Sordariales.</title>
        <authorList>
            <consortium name="Lawrence Berkeley National Laboratory"/>
            <person name="Hensen N."/>
            <person name="Bonometti L."/>
            <person name="Westerberg I."/>
            <person name="Brannstrom I.O."/>
            <person name="Guillou S."/>
            <person name="Cros-Aarteil S."/>
            <person name="Calhoun S."/>
            <person name="Haridas S."/>
            <person name="Kuo A."/>
            <person name="Mondo S."/>
            <person name="Pangilinan J."/>
            <person name="Riley R."/>
            <person name="Labutti K."/>
            <person name="Andreopoulos B."/>
            <person name="Lipzen A."/>
            <person name="Chen C."/>
            <person name="Yanf M."/>
            <person name="Daum C."/>
            <person name="Ng V."/>
            <person name="Clum A."/>
            <person name="Steindorff A."/>
            <person name="Ohm R."/>
            <person name="Martin F."/>
            <person name="Silar P."/>
            <person name="Natvig D."/>
            <person name="Lalanne C."/>
            <person name="Gautier V."/>
            <person name="Ament-Velasquez S.L."/>
            <person name="Kruys A."/>
            <person name="Hutchinson M.I."/>
            <person name="Powell A.J."/>
            <person name="Barry K."/>
            <person name="Miller A.N."/>
            <person name="Grigoriev I.V."/>
            <person name="Debuchy R."/>
            <person name="Gladieux P."/>
            <person name="Thoren M.H."/>
            <person name="Johannesson H."/>
        </authorList>
    </citation>
    <scope>NUCLEOTIDE SEQUENCE</scope>
    <source>
        <strain evidence="8">PSN4</strain>
    </source>
</reference>
<feature type="transmembrane region" description="Helical" evidence="6">
    <location>
        <begin position="189"/>
        <end position="210"/>
    </location>
</feature>
<protein>
    <submittedName>
        <fullName evidence="8">Major facilitator superfamily domain-containing protein</fullName>
    </submittedName>
</protein>
<accession>A0AAJ0FB33</accession>
<keyword evidence="4 6" id="KW-0472">Membrane</keyword>
<feature type="transmembrane region" description="Helical" evidence="6">
    <location>
        <begin position="445"/>
        <end position="465"/>
    </location>
</feature>
<feature type="transmembrane region" description="Helical" evidence="6">
    <location>
        <begin position="504"/>
        <end position="527"/>
    </location>
</feature>
<keyword evidence="3 6" id="KW-1133">Transmembrane helix</keyword>
<feature type="transmembrane region" description="Helical" evidence="6">
    <location>
        <begin position="414"/>
        <end position="433"/>
    </location>
</feature>
<dbReference type="Gene3D" id="1.20.1250.20">
    <property type="entry name" value="MFS general substrate transporter like domains"/>
    <property type="match status" value="1"/>
</dbReference>
<proteinExistence type="predicted"/>
<dbReference type="InterPro" id="IPR036259">
    <property type="entry name" value="MFS_trans_sf"/>
</dbReference>
<evidence type="ECO:0000256" key="6">
    <source>
        <dbReference type="SAM" id="Phobius"/>
    </source>
</evidence>
<dbReference type="Pfam" id="PF07690">
    <property type="entry name" value="MFS_1"/>
    <property type="match status" value="1"/>
</dbReference>
<feature type="compositionally biased region" description="Basic and acidic residues" evidence="5">
    <location>
        <begin position="1"/>
        <end position="20"/>
    </location>
</feature>
<keyword evidence="9" id="KW-1185">Reference proteome</keyword>
<dbReference type="PANTHER" id="PTHR23502:SF74">
    <property type="entry name" value="MAJOR FACILITATOR SUPERFAMILY (MFS) PROFILE DOMAIN-CONTAINING PROTEIN"/>
    <property type="match status" value="1"/>
</dbReference>
<comment type="subcellular location">
    <subcellularLocation>
        <location evidence="1">Membrane</location>
        <topology evidence="1">Multi-pass membrane protein</topology>
    </subcellularLocation>
</comment>
<dbReference type="GO" id="GO:0022857">
    <property type="term" value="F:transmembrane transporter activity"/>
    <property type="evidence" value="ECO:0007669"/>
    <property type="project" value="InterPro"/>
</dbReference>
<dbReference type="InterPro" id="IPR020846">
    <property type="entry name" value="MFS_dom"/>
</dbReference>
<dbReference type="InterPro" id="IPR011701">
    <property type="entry name" value="MFS"/>
</dbReference>
<feature type="transmembrane region" description="Helical" evidence="6">
    <location>
        <begin position="160"/>
        <end position="177"/>
    </location>
</feature>
<sequence length="574" mass="61695">MTAAHHPHDDGDGDGDREKGMTIPSSSTEDTLVASSPSPSGDELPTPPLSNPQTGPRNSNVMQEEAALTLVSFEEGDKANPHNWSTTRKAIIVLTGVILCVNSTMGSTLTANMFPYLEKQFNLPPAGPQSVLAASVYLIGFMSGPLISAPLSESHGRRPVLVIGFVLFVFAVLGSGLSPTWECFLVMRFLTGTFGSPPNSVVGGVIADLFADELVRGRVMMIWSAATVVGPVSGPIISGFVSPVGGWRWTFWRVFFSAPFVNRIALLIAVVSAGFVFALPETLASKILQRKAARLNRLEGYRVFIAPADLNRRSFWVSMKTTLSRPLRLLCREMLLSLTCIYMAFVYAIFYMLVKIFPYIFEGVYGFNPGMAGVLFSLMAIGTFIGCFAALSYDKIAPTITAKHPAKRPEYLRLPIACAGGPPFVISLLWLGWASSPKVPWAVPWLALLPYGFAYQLIFVAMINYVADAYEIYAASALAACSMTRSIAGALIPLATDKMLSSLGIAWSCTVLAIISAGLGCVPFLFITYGERIRAASHFSRSLKKKASPSSSSSSGCAVEAVGEEGLTRSLSAV</sequence>